<accession>A0A0H4WLK0</accession>
<proteinExistence type="predicted"/>
<dbReference type="RefSeq" id="WP_002637922.1">
    <property type="nucleotide sequence ID" value="NZ_CP012109.1"/>
</dbReference>
<dbReference type="InterPro" id="IPR006311">
    <property type="entry name" value="TAT_signal"/>
</dbReference>
<dbReference type="OrthoDB" id="5511247at2"/>
<dbReference type="PATRIC" id="fig|1297742.4.peg.1201"/>
<dbReference type="Proteomes" id="UP000009026">
    <property type="component" value="Chromosome"/>
</dbReference>
<dbReference type="KEGG" id="mym:A176_001183"/>
<dbReference type="AlphaFoldDB" id="A0A0H4WLK0"/>
<evidence type="ECO:0008006" key="3">
    <source>
        <dbReference type="Google" id="ProtNLM"/>
    </source>
</evidence>
<dbReference type="eggNOG" id="COG0457">
    <property type="taxonomic scope" value="Bacteria"/>
</dbReference>
<evidence type="ECO:0000313" key="2">
    <source>
        <dbReference type="Proteomes" id="UP000009026"/>
    </source>
</evidence>
<dbReference type="InterPro" id="IPR011990">
    <property type="entry name" value="TPR-like_helical_dom_sf"/>
</dbReference>
<dbReference type="SUPFAM" id="SSF48452">
    <property type="entry name" value="TPR-like"/>
    <property type="match status" value="1"/>
</dbReference>
<protein>
    <recommendedName>
        <fullName evidence="3">Tetratricopeptide repeat domain protein</fullName>
    </recommendedName>
</protein>
<dbReference type="EMBL" id="CP012109">
    <property type="protein sequence ID" value="AKQ64271.1"/>
    <property type="molecule type" value="Genomic_DNA"/>
</dbReference>
<dbReference type="STRING" id="1297742.A176_001183"/>
<sequence length="597" mass="64214">MSAPSTSLRRGLLLLAAIFGFALAVVAVLRNAAAVQEVVFVNGLDFTVQVSAGGTWLRLKPNEHQVRAFPEGALEITVTHEGKLLAQDMVLLPEGGGHFVYNVLGAAPLYLSKVVYSPRSASGATAAPEPEPRPLLGTPFERVSRVDYVLTEPPSSLTLQRDARGAVTRVHLGLADGDWTVRFNWLLNSGHTAEAHRLAETIARALPDMPEAKELALFSGMSLDGGEGSHAVVATARAWRDANPDSLDAHRLWAYQMRRAGRLDEVRAHYTAELATTPNSALLAILLARTETGREARARIEALHRAHPDDLVVRRALAMLYVREQLWAEALPLFIALAGDDPEYAERYADAHDEVLMGLGRREEAEQRAAARIPSVEAKKPTPWNELLHFARLRGRLVLAGASSPLKHHVSHVAVEDKVTGALLRTWLAASMGEDVSDADLRMVPVEVPRRSAAVILAALQAGPEAVVGPSATADTRAFHFMGSEVGILLAAEFERLGDSALAARMLQVSKAELGFAELQDVVRGARDVDSLATMRSEERAALLLAVARGQDARGVRSTETYARVKKLALLPGAVTIALAKWPRPKPGGAVAGAPAP</sequence>
<name>A0A0H4WLK0_9BACT</name>
<dbReference type="Gene3D" id="1.25.40.10">
    <property type="entry name" value="Tetratricopeptide repeat domain"/>
    <property type="match status" value="1"/>
</dbReference>
<gene>
    <name evidence="1" type="ORF">A176_001183</name>
</gene>
<evidence type="ECO:0000313" key="1">
    <source>
        <dbReference type="EMBL" id="AKQ64271.1"/>
    </source>
</evidence>
<dbReference type="PROSITE" id="PS51318">
    <property type="entry name" value="TAT"/>
    <property type="match status" value="1"/>
</dbReference>
<keyword evidence="2" id="KW-1185">Reference proteome</keyword>
<organism evidence="1 2">
    <name type="scientific">Pseudomyxococcus hansupus</name>
    <dbReference type="NCBI Taxonomy" id="1297742"/>
    <lineage>
        <taxon>Bacteria</taxon>
        <taxon>Pseudomonadati</taxon>
        <taxon>Myxococcota</taxon>
        <taxon>Myxococcia</taxon>
        <taxon>Myxococcales</taxon>
        <taxon>Cystobacterineae</taxon>
        <taxon>Myxococcaceae</taxon>
        <taxon>Pseudomyxococcus</taxon>
    </lineage>
</organism>
<reference evidence="1 2" key="1">
    <citation type="journal article" date="2016" name="PLoS ONE">
        <title>Complete Genome Sequence and Comparative Genomics of a Novel Myxobacterium Myxococcus hansupus.</title>
        <authorList>
            <person name="Sharma G."/>
            <person name="Narwani T."/>
            <person name="Subramanian S."/>
        </authorList>
    </citation>
    <scope>NUCLEOTIDE SEQUENCE [LARGE SCALE GENOMIC DNA]</scope>
    <source>
        <strain evidence="2">mixupus</strain>
    </source>
</reference>